<feature type="compositionally biased region" description="Basic and acidic residues" evidence="2">
    <location>
        <begin position="628"/>
        <end position="639"/>
    </location>
</feature>
<protein>
    <submittedName>
        <fullName evidence="3">Uncharacterized protein</fullName>
    </submittedName>
</protein>
<feature type="region of interest" description="Disordered" evidence="2">
    <location>
        <begin position="725"/>
        <end position="809"/>
    </location>
</feature>
<feature type="region of interest" description="Disordered" evidence="2">
    <location>
        <begin position="612"/>
        <end position="657"/>
    </location>
</feature>
<feature type="compositionally biased region" description="Basic and acidic residues" evidence="2">
    <location>
        <begin position="887"/>
        <end position="903"/>
    </location>
</feature>
<feature type="compositionally biased region" description="Polar residues" evidence="2">
    <location>
        <begin position="336"/>
        <end position="360"/>
    </location>
</feature>
<evidence type="ECO:0000313" key="4">
    <source>
        <dbReference type="Proteomes" id="UP000310066"/>
    </source>
</evidence>
<dbReference type="OrthoDB" id="3644453at2759"/>
<feature type="region of interest" description="Disordered" evidence="2">
    <location>
        <begin position="336"/>
        <end position="387"/>
    </location>
</feature>
<feature type="region of interest" description="Disordered" evidence="2">
    <location>
        <begin position="170"/>
        <end position="190"/>
    </location>
</feature>
<keyword evidence="1" id="KW-0175">Coiled coil</keyword>
<feature type="coiled-coil region" evidence="1">
    <location>
        <begin position="566"/>
        <end position="593"/>
    </location>
</feature>
<evidence type="ECO:0000313" key="3">
    <source>
        <dbReference type="EMBL" id="TKA38021.1"/>
    </source>
</evidence>
<dbReference type="AlphaFoldDB" id="A0A4U0UQ07"/>
<feature type="coiled-coil region" evidence="1">
    <location>
        <begin position="3"/>
        <end position="67"/>
    </location>
</feature>
<accession>A0A4U0UQ07</accession>
<feature type="coiled-coil region" evidence="1">
    <location>
        <begin position="390"/>
        <end position="417"/>
    </location>
</feature>
<dbReference type="EMBL" id="NAJP01000048">
    <property type="protein sequence ID" value="TKA38021.1"/>
    <property type="molecule type" value="Genomic_DNA"/>
</dbReference>
<reference evidence="3 4" key="1">
    <citation type="submission" date="2017-03" db="EMBL/GenBank/DDBJ databases">
        <title>Genomes of endolithic fungi from Antarctica.</title>
        <authorList>
            <person name="Coleine C."/>
            <person name="Masonjones S."/>
            <person name="Stajich J.E."/>
        </authorList>
    </citation>
    <scope>NUCLEOTIDE SEQUENCE [LARGE SCALE GENOMIC DNA]</scope>
    <source>
        <strain evidence="3 4">CCFEE 5311</strain>
    </source>
</reference>
<name>A0A4U0UQ07_9PEZI</name>
<feature type="compositionally biased region" description="Polar residues" evidence="2">
    <location>
        <begin position="612"/>
        <end position="627"/>
    </location>
</feature>
<comment type="caution">
    <text evidence="3">The sequence shown here is derived from an EMBL/GenBank/DDBJ whole genome shotgun (WGS) entry which is preliminary data.</text>
</comment>
<evidence type="ECO:0000256" key="2">
    <source>
        <dbReference type="SAM" id="MobiDB-lite"/>
    </source>
</evidence>
<dbReference type="STRING" id="329885.A0A4U0UQ07"/>
<feature type="compositionally biased region" description="Basic residues" evidence="2">
    <location>
        <begin position="744"/>
        <end position="766"/>
    </location>
</feature>
<evidence type="ECO:0000256" key="1">
    <source>
        <dbReference type="SAM" id="Coils"/>
    </source>
</evidence>
<proteinExistence type="predicted"/>
<gene>
    <name evidence="3" type="ORF">B0A54_10626</name>
</gene>
<feature type="compositionally biased region" description="Basic and acidic residues" evidence="2">
    <location>
        <begin position="248"/>
        <end position="259"/>
    </location>
</feature>
<feature type="compositionally biased region" description="Low complexity" evidence="2">
    <location>
        <begin position="795"/>
        <end position="809"/>
    </location>
</feature>
<feature type="region of interest" description="Disordered" evidence="2">
    <location>
        <begin position="883"/>
        <end position="903"/>
    </location>
</feature>
<sequence length="903" mass="100519">MDERTFQRELHQLKARVADMTARHLLNSPRSQPSSLTPVGSEFTAQVDDLKQHIARLEEQVLGEAHQRTPLKSQPHAMPWDLSPLAKAALVSQPNHSRPGLHYSLPKCFNDLRCDMDNVDARCRDVEGAVAELEDKIDRLDPNRFTPLGSEASADDRVGLHPACGLGMPHPSPAYPGPKSAFDSSTTLPPLPPLGSHSAFDLSMPFPPPAGPHSAHNLGFPLPPPPGLYSASGSSYPLPPPLSPHSAHVQETRKTEFRDSSATSSATVNEDLLTTKQVAERLFRAKLDASHVTLDILRKFSARMDDDQPLPETEQKVVHAIVKFHRRLAADHSWNSVSLQDSSNTGEPNGNSGSRRTSVAASELDASEGLQPRSEELHAPPTTSAHAAGVAFRDQEISRLEELLSEAQEAAMISEQQACQVRQASSDLHERYQECTKMSNFYCTLNLQRGAEGRSLRDEASQREVHLQQLSDYLHTRDEQIERCSESYRQVVERSKEKGAIIQVAECRIEKLQQMLLDCQRNKDNDIDRMVQGREEEIGRLQQFCEQKDVVAHSQEQIIARGASLMEQKDDMIEALSKKVEALQEDNASERKQRQLTSKLLEERDSELITLKTSATRPDAVQTASSQSDRRPHTPERVSARSPFFASPRRPQDAAWASVHPERRAYILEGGGADTIESPAQLHEQAMAEHDDAPPFFTKRPAVWSPRPIPHGRRLPHEVNRASAWGRAPEHRSPPAFGQPSPMGHRRHQNDSPRRRRSSPHPRKIRYLIDGEVIDAEDDEQSKAAGRINEPAELSNGPKSPSSPAAAAERYASFRRSAPARHSLPMDRTVWPPLPAPVAPNKMQSLADLRTAVRGEQLQRVGRPKSMQELKRRGQHQAYVETEVESGGEHGGEHGGHAWHYEA</sequence>
<feature type="region of interest" description="Disordered" evidence="2">
    <location>
        <begin position="231"/>
        <end position="264"/>
    </location>
</feature>
<organism evidence="3 4">
    <name type="scientific">Friedmanniomyces endolithicus</name>
    <dbReference type="NCBI Taxonomy" id="329885"/>
    <lineage>
        <taxon>Eukaryota</taxon>
        <taxon>Fungi</taxon>
        <taxon>Dikarya</taxon>
        <taxon>Ascomycota</taxon>
        <taxon>Pezizomycotina</taxon>
        <taxon>Dothideomycetes</taxon>
        <taxon>Dothideomycetidae</taxon>
        <taxon>Mycosphaerellales</taxon>
        <taxon>Teratosphaeriaceae</taxon>
        <taxon>Friedmanniomyces</taxon>
    </lineage>
</organism>
<dbReference type="Proteomes" id="UP000310066">
    <property type="component" value="Unassembled WGS sequence"/>
</dbReference>